<dbReference type="GO" id="GO:0006508">
    <property type="term" value="P:proteolysis"/>
    <property type="evidence" value="ECO:0007669"/>
    <property type="project" value="InterPro"/>
</dbReference>
<evidence type="ECO:0000256" key="1">
    <source>
        <dbReference type="ARBA" id="ARBA00022801"/>
    </source>
</evidence>
<proteinExistence type="predicted"/>
<dbReference type="Gene3D" id="3.40.50.1820">
    <property type="entry name" value="alpha/beta hydrolase"/>
    <property type="match status" value="1"/>
</dbReference>
<evidence type="ECO:0000256" key="2">
    <source>
        <dbReference type="SAM" id="SignalP"/>
    </source>
</evidence>
<dbReference type="SUPFAM" id="SSF53474">
    <property type="entry name" value="alpha/beta-Hydrolases"/>
    <property type="match status" value="1"/>
</dbReference>
<dbReference type="InterPro" id="IPR002471">
    <property type="entry name" value="Pept_S9_AS"/>
</dbReference>
<evidence type="ECO:0000313" key="4">
    <source>
        <dbReference type="EMBL" id="VBB46754.1"/>
    </source>
</evidence>
<dbReference type="AlphaFoldDB" id="A0A653AGE0"/>
<accession>A0A653AGE0</accession>
<feature type="domain" description="Xaa-Pro dipeptidyl-peptidase-like" evidence="3">
    <location>
        <begin position="146"/>
        <end position="400"/>
    </location>
</feature>
<dbReference type="PANTHER" id="PTHR43265:SF1">
    <property type="entry name" value="ESTERASE ESTD"/>
    <property type="match status" value="1"/>
</dbReference>
<keyword evidence="1" id="KW-0378">Hydrolase</keyword>
<dbReference type="InterPro" id="IPR053145">
    <property type="entry name" value="AB_hydrolase_Est10"/>
</dbReference>
<feature type="signal peptide" evidence="2">
    <location>
        <begin position="1"/>
        <end position="19"/>
    </location>
</feature>
<protein>
    <recommendedName>
        <fullName evidence="3">Xaa-Pro dipeptidyl-peptidase-like domain-containing protein</fullName>
    </recommendedName>
</protein>
<gene>
    <name evidence="4" type="ORF">TRIP_D410017</name>
</gene>
<name>A0A653AGE0_9BACT</name>
<dbReference type="InterPro" id="IPR029058">
    <property type="entry name" value="AB_hydrolase_fold"/>
</dbReference>
<keyword evidence="2" id="KW-0732">Signal</keyword>
<dbReference type="GO" id="GO:0052689">
    <property type="term" value="F:carboxylic ester hydrolase activity"/>
    <property type="evidence" value="ECO:0007669"/>
    <property type="project" value="TreeGrafter"/>
</dbReference>
<dbReference type="InterPro" id="IPR000383">
    <property type="entry name" value="Xaa-Pro-like_dom"/>
</dbReference>
<feature type="chain" id="PRO_5024895395" description="Xaa-Pro dipeptidyl-peptidase-like domain-containing protein" evidence="2">
    <location>
        <begin position="20"/>
        <end position="467"/>
    </location>
</feature>
<dbReference type="GO" id="GO:0004252">
    <property type="term" value="F:serine-type endopeptidase activity"/>
    <property type="evidence" value="ECO:0007669"/>
    <property type="project" value="InterPro"/>
</dbReference>
<dbReference type="PANTHER" id="PTHR43265">
    <property type="entry name" value="ESTERASE ESTD"/>
    <property type="match status" value="1"/>
</dbReference>
<dbReference type="Pfam" id="PF02129">
    <property type="entry name" value="Peptidase_S15"/>
    <property type="match status" value="1"/>
</dbReference>
<sequence>MKKIFLFIILGFGCVSMFAQDVIGTWNGVLKTQGIELRIVFHIDKNAGTYTATLDSPDQGAKGIPVAAVTLENDSLKLDIKTIYGKYEGKIESENKITGNFSQMGATMPLDLVKGTGEEKKVSRPQEPKPPFPYYSEEVKFVNKIDGDTLAGTLTLPKKEGKFPVVVMITGSGPQNRNEELMGHKPFLVIADYLTRNGIGVLRYDDRGTAQSTGDFKKATSYDFSKDVEAAMNYLMTRKDVNKKKIGLIGHSEGGIIAPMVAARNKNVAFIVLLAGTGVRGDKLLLMQAEAIGKVSGLSDEDLRKTKETNSGAYDLVLNSTDREKLKSDLKAYLKKAMEENVDTGKTISQEQKEAQITMMIELLSSPWMQYFIKYDPVSALEKIKIPVLALNGSKDLQVPAKENLPVITEALHKAGNKNFKTVELEGLNHLFQECKTGSPQEYAKIEQTFSPKALEEILNWIKIQIK</sequence>
<evidence type="ECO:0000259" key="3">
    <source>
        <dbReference type="Pfam" id="PF02129"/>
    </source>
</evidence>
<dbReference type="EMBL" id="UPXZ01000036">
    <property type="protein sequence ID" value="VBB46754.1"/>
    <property type="molecule type" value="Genomic_DNA"/>
</dbReference>
<reference evidence="4" key="1">
    <citation type="submission" date="2018-07" db="EMBL/GenBank/DDBJ databases">
        <authorList>
            <consortium name="Genoscope - CEA"/>
            <person name="William W."/>
        </authorList>
    </citation>
    <scope>NUCLEOTIDE SEQUENCE</scope>
    <source>
        <strain evidence="4">IK1</strain>
    </source>
</reference>
<dbReference type="PROSITE" id="PS00708">
    <property type="entry name" value="PRO_ENDOPEP_SER"/>
    <property type="match status" value="1"/>
</dbReference>
<organism evidence="4">
    <name type="scientific">uncultured Paludibacter sp</name>
    <dbReference type="NCBI Taxonomy" id="497635"/>
    <lineage>
        <taxon>Bacteria</taxon>
        <taxon>Pseudomonadati</taxon>
        <taxon>Bacteroidota</taxon>
        <taxon>Bacteroidia</taxon>
        <taxon>Bacteroidales</taxon>
        <taxon>Paludibacteraceae</taxon>
        <taxon>Paludibacter</taxon>
        <taxon>environmental samples</taxon>
    </lineage>
</organism>